<comment type="caution">
    <text evidence="7">The sequence shown here is derived from an EMBL/GenBank/DDBJ whole genome shotgun (WGS) entry which is preliminary data.</text>
</comment>
<keyword evidence="7" id="KW-0238">DNA-binding</keyword>
<keyword evidence="8" id="KW-1185">Reference proteome</keyword>
<feature type="compositionally biased region" description="Low complexity" evidence="4">
    <location>
        <begin position="772"/>
        <end position="793"/>
    </location>
</feature>
<keyword evidence="5" id="KW-1133">Transmembrane helix</keyword>
<feature type="coiled-coil region" evidence="3">
    <location>
        <begin position="590"/>
        <end position="661"/>
    </location>
</feature>
<dbReference type="Proteomes" id="UP001230220">
    <property type="component" value="Unassembled WGS sequence"/>
</dbReference>
<keyword evidence="1" id="KW-0433">Leucine-rich repeat</keyword>
<evidence type="ECO:0000259" key="6">
    <source>
        <dbReference type="Pfam" id="PF18449"/>
    </source>
</evidence>
<evidence type="ECO:0000313" key="7">
    <source>
        <dbReference type="EMBL" id="MDQ0360935.1"/>
    </source>
</evidence>
<feature type="region of interest" description="Disordered" evidence="4">
    <location>
        <begin position="750"/>
        <end position="793"/>
    </location>
</feature>
<protein>
    <submittedName>
        <fullName evidence="7">DNA-binding protein H-NS</fullName>
    </submittedName>
</protein>
<dbReference type="SUPFAM" id="SSF52058">
    <property type="entry name" value="L domain-like"/>
    <property type="match status" value="1"/>
</dbReference>
<dbReference type="InterPro" id="IPR050836">
    <property type="entry name" value="SDS22/Internalin_LRR"/>
</dbReference>
<keyword evidence="3" id="KW-0175">Coiled coil</keyword>
<evidence type="ECO:0000256" key="3">
    <source>
        <dbReference type="SAM" id="Coils"/>
    </source>
</evidence>
<dbReference type="PANTHER" id="PTHR46652">
    <property type="entry name" value="LEUCINE-RICH REPEAT AND IQ DOMAIN-CONTAINING PROTEIN 1-RELATED"/>
    <property type="match status" value="1"/>
</dbReference>
<keyword evidence="5" id="KW-0812">Transmembrane</keyword>
<dbReference type="Pfam" id="PF18449">
    <property type="entry name" value="Endotoxin_C2"/>
    <property type="match status" value="2"/>
</dbReference>
<keyword evidence="2" id="KW-0677">Repeat</keyword>
<sequence length="825" mass="87746">MKSKIRKISMFALIAGLLVTLAGRNIIKAEEDPTDEVVVEEQTAEEVVEKEETEEIENVADNEAPVQTLSIVAPMTTGVSTLVPETTTLGQAFPDANFRKWVAETGLSLSSYDENTVLTTANVNRIKTIALVRVSNSEIESLEGIKHFTGMTQLTASGNKLTELDLTGLSNLTTLTISSNEISTLNITGVTGLTSLLAHNNKLTSLDVSALSSLQTLQVSNNQLSSLDVSMLNSLVTLNVHENPISELNISNASKATLATLHYRNTNIPSLDLTGFTALTTVSVTKSTGGNLSLLSGLQVSGSREWEDRYMIRLYYTTGALTRDAATNYYIIAPSMGVEYKFHIPLGDRVQGSIDTPQVALPEGGILDDEGNLIVGANASNIAGDGTITLPTGGTIITPEGTFTFSGSVSIKDGIITTNDSYTYGKNTATYDEGTGISTGNVGDVTTIVEPGEGSVSISTIGSGSTIPEGTIITNDAGNKVYALDGGNVDSEGNVTSNGTVISVPSDKVGNISTDGDGKISLLAGSIVSNNGEDVSYPGTIVYNPEDNSVKYLPVDGLFNEDGTLKDGVTQEDITNSKDFVNGLDDSALKTELQNKVEEAQKELDERNAEKAVEDLFDEDGNIKDTVTQDDIDNAQDLVNKVKDEDKKKELQDKLDEAQKQYDENHFIVLEAFKTFTGMGTVSTKIDAPVEKFSKVYVDGKELDASNYEVTSGSTVITLKESYLKTLANGTYDVEVEFVSGARVNSPLTVDVKSNPSKPPVTTDPTPTIPGNPTTSNPSIDPSNSSTSGSGVNSGDTTNNTLYFMMLVSSLAILGLYAKKRKAVK</sequence>
<dbReference type="InterPro" id="IPR054544">
    <property type="entry name" value="Pest_crys_Cry1Aa_dom-IV"/>
</dbReference>
<evidence type="ECO:0000256" key="2">
    <source>
        <dbReference type="ARBA" id="ARBA00022737"/>
    </source>
</evidence>
<feature type="domain" description="Pesticidal crystal protein Cry1Aa" evidence="6">
    <location>
        <begin position="609"/>
        <end position="664"/>
    </location>
</feature>
<evidence type="ECO:0000256" key="5">
    <source>
        <dbReference type="SAM" id="Phobius"/>
    </source>
</evidence>
<evidence type="ECO:0000256" key="1">
    <source>
        <dbReference type="ARBA" id="ARBA00022614"/>
    </source>
</evidence>
<evidence type="ECO:0000256" key="4">
    <source>
        <dbReference type="SAM" id="MobiDB-lite"/>
    </source>
</evidence>
<keyword evidence="5" id="KW-0472">Membrane</keyword>
<dbReference type="Gene3D" id="2.60.40.10">
    <property type="entry name" value="Immunoglobulins"/>
    <property type="match status" value="1"/>
</dbReference>
<dbReference type="InterPro" id="IPR032675">
    <property type="entry name" value="LRR_dom_sf"/>
</dbReference>
<feature type="transmembrane region" description="Helical" evidence="5">
    <location>
        <begin position="801"/>
        <end position="818"/>
    </location>
</feature>
<dbReference type="GO" id="GO:0003677">
    <property type="term" value="F:DNA binding"/>
    <property type="evidence" value="ECO:0007669"/>
    <property type="project" value="UniProtKB-KW"/>
</dbReference>
<name>A0ABU0E359_9FIRM</name>
<evidence type="ECO:0000313" key="8">
    <source>
        <dbReference type="Proteomes" id="UP001230220"/>
    </source>
</evidence>
<dbReference type="Gene3D" id="3.80.10.10">
    <property type="entry name" value="Ribonuclease Inhibitor"/>
    <property type="match status" value="1"/>
</dbReference>
<dbReference type="PANTHER" id="PTHR46652:SF8">
    <property type="entry name" value="LEUCINE RICH REPEAT CONTAINING 23"/>
    <property type="match status" value="1"/>
</dbReference>
<feature type="domain" description="Pesticidal crystal protein Cry1Aa" evidence="6">
    <location>
        <begin position="555"/>
        <end position="606"/>
    </location>
</feature>
<dbReference type="RefSeq" id="WP_307407214.1">
    <property type="nucleotide sequence ID" value="NZ_JAUSUR010000002.1"/>
</dbReference>
<accession>A0ABU0E359</accession>
<proteinExistence type="predicted"/>
<organism evidence="7 8">
    <name type="scientific">Breznakia pachnodae</name>
    <dbReference type="NCBI Taxonomy" id="265178"/>
    <lineage>
        <taxon>Bacteria</taxon>
        <taxon>Bacillati</taxon>
        <taxon>Bacillota</taxon>
        <taxon>Erysipelotrichia</taxon>
        <taxon>Erysipelotrichales</taxon>
        <taxon>Erysipelotrichaceae</taxon>
        <taxon>Breznakia</taxon>
    </lineage>
</organism>
<reference evidence="7 8" key="1">
    <citation type="submission" date="2023-07" db="EMBL/GenBank/DDBJ databases">
        <title>Genomic Encyclopedia of Type Strains, Phase IV (KMG-IV): sequencing the most valuable type-strain genomes for metagenomic binning, comparative biology and taxonomic classification.</title>
        <authorList>
            <person name="Goeker M."/>
        </authorList>
    </citation>
    <scope>NUCLEOTIDE SEQUENCE [LARGE SCALE GENOMIC DNA]</scope>
    <source>
        <strain evidence="7 8">DSM 16784</strain>
    </source>
</reference>
<dbReference type="EMBL" id="JAUSUR010000002">
    <property type="protein sequence ID" value="MDQ0360935.1"/>
    <property type="molecule type" value="Genomic_DNA"/>
</dbReference>
<dbReference type="InterPro" id="IPR013783">
    <property type="entry name" value="Ig-like_fold"/>
</dbReference>
<dbReference type="SMART" id="SM00369">
    <property type="entry name" value="LRR_TYP"/>
    <property type="match status" value="2"/>
</dbReference>
<dbReference type="InterPro" id="IPR003591">
    <property type="entry name" value="Leu-rich_rpt_typical-subtyp"/>
</dbReference>
<gene>
    <name evidence="7" type="ORF">J2S15_001680</name>
</gene>